<reference evidence="2 3" key="1">
    <citation type="journal article" date="2011" name="Stand. Genomic Sci.">
        <title>Non-contiguous finished genome sequence and contextual data of the filamentous soil bacterium Ktedonobacter racemifer type strain (SOSP1-21).</title>
        <authorList>
            <person name="Chang Y.J."/>
            <person name="Land M."/>
            <person name="Hauser L."/>
            <person name="Chertkov O."/>
            <person name="Del Rio T.G."/>
            <person name="Nolan M."/>
            <person name="Copeland A."/>
            <person name="Tice H."/>
            <person name="Cheng J.F."/>
            <person name="Lucas S."/>
            <person name="Han C."/>
            <person name="Goodwin L."/>
            <person name="Pitluck S."/>
            <person name="Ivanova N."/>
            <person name="Ovchinikova G."/>
            <person name="Pati A."/>
            <person name="Chen A."/>
            <person name="Palaniappan K."/>
            <person name="Mavromatis K."/>
            <person name="Liolios K."/>
            <person name="Brettin T."/>
            <person name="Fiebig A."/>
            <person name="Rohde M."/>
            <person name="Abt B."/>
            <person name="Goker M."/>
            <person name="Detter J.C."/>
            <person name="Woyke T."/>
            <person name="Bristow J."/>
            <person name="Eisen J.A."/>
            <person name="Markowitz V."/>
            <person name="Hugenholtz P."/>
            <person name="Kyrpides N.C."/>
            <person name="Klenk H.P."/>
            <person name="Lapidus A."/>
        </authorList>
    </citation>
    <scope>NUCLEOTIDE SEQUENCE [LARGE SCALE GENOMIC DNA]</scope>
    <source>
        <strain evidence="3">DSM 44963</strain>
    </source>
</reference>
<dbReference type="PANTHER" id="PTHR38590">
    <property type="entry name" value="BLL0828 PROTEIN"/>
    <property type="match status" value="1"/>
</dbReference>
<evidence type="ECO:0000313" key="3">
    <source>
        <dbReference type="Proteomes" id="UP000004508"/>
    </source>
</evidence>
<gene>
    <name evidence="2" type="ORF">Krac_8898</name>
</gene>
<accession>D6TPX7</accession>
<dbReference type="eggNOG" id="COG2852">
    <property type="taxonomic scope" value="Bacteria"/>
</dbReference>
<dbReference type="InterPro" id="IPR011335">
    <property type="entry name" value="Restrct_endonuc-II-like"/>
</dbReference>
<dbReference type="AlphaFoldDB" id="D6TPX7"/>
<proteinExistence type="predicted"/>
<dbReference type="EMBL" id="ADVG01000002">
    <property type="protein sequence ID" value="EFH87562.1"/>
    <property type="molecule type" value="Genomic_DNA"/>
</dbReference>
<feature type="domain" description="Restriction endonuclease type II-like" evidence="1">
    <location>
        <begin position="28"/>
        <end position="106"/>
    </location>
</feature>
<protein>
    <recommendedName>
        <fullName evidence="1">Restriction endonuclease type II-like domain-containing protein</fullName>
    </recommendedName>
</protein>
<dbReference type="Pfam" id="PF18741">
    <property type="entry name" value="MTES_1575"/>
    <property type="match status" value="1"/>
</dbReference>
<dbReference type="InterPro" id="IPR049468">
    <property type="entry name" value="Restrct_endonuc-II-like_dom"/>
</dbReference>
<name>D6TPX7_KTERA</name>
<dbReference type="RefSeq" id="WP_007912837.1">
    <property type="nucleotide sequence ID" value="NZ_ADVG01000002.1"/>
</dbReference>
<dbReference type="STRING" id="485913.Krac_8898"/>
<sequence length="112" mass="13527">MSTAPFTPPTSYIEDRFFSFWQKHDIPYQLIRQYQIGPYYADFAHPESHVVIEIDGKAYHSTPEQVARDQRRQDQLEQWGWTVIRFIGSQVYRDPVRTIYRARNTIERQLYI</sequence>
<evidence type="ECO:0000259" key="1">
    <source>
        <dbReference type="Pfam" id="PF18741"/>
    </source>
</evidence>
<keyword evidence="3" id="KW-1185">Reference proteome</keyword>
<comment type="caution">
    <text evidence="2">The sequence shown here is derived from an EMBL/GenBank/DDBJ whole genome shotgun (WGS) entry which is preliminary data.</text>
</comment>
<dbReference type="PANTHER" id="PTHR38590:SF1">
    <property type="entry name" value="BLL0828 PROTEIN"/>
    <property type="match status" value="1"/>
</dbReference>
<dbReference type="InParanoid" id="D6TPX7"/>
<dbReference type="InterPro" id="IPR047216">
    <property type="entry name" value="Endonuclease_DUF559_bact"/>
</dbReference>
<dbReference type="Proteomes" id="UP000004508">
    <property type="component" value="Unassembled WGS sequence"/>
</dbReference>
<evidence type="ECO:0000313" key="2">
    <source>
        <dbReference type="EMBL" id="EFH87562.1"/>
    </source>
</evidence>
<dbReference type="SUPFAM" id="SSF52980">
    <property type="entry name" value="Restriction endonuclease-like"/>
    <property type="match status" value="1"/>
</dbReference>
<dbReference type="Gene3D" id="3.40.960.10">
    <property type="entry name" value="VSR Endonuclease"/>
    <property type="match status" value="1"/>
</dbReference>
<organism evidence="2 3">
    <name type="scientific">Ktedonobacter racemifer DSM 44963</name>
    <dbReference type="NCBI Taxonomy" id="485913"/>
    <lineage>
        <taxon>Bacteria</taxon>
        <taxon>Bacillati</taxon>
        <taxon>Chloroflexota</taxon>
        <taxon>Ktedonobacteria</taxon>
        <taxon>Ktedonobacterales</taxon>
        <taxon>Ktedonobacteraceae</taxon>
        <taxon>Ktedonobacter</taxon>
    </lineage>
</organism>
<dbReference type="OrthoDB" id="9757917at2"/>